<reference evidence="2 3" key="1">
    <citation type="journal article" date="2012" name="Genome Biol.">
        <title>Genome and low-iron response of an oceanic diatom adapted to chronic iron limitation.</title>
        <authorList>
            <person name="Lommer M."/>
            <person name="Specht M."/>
            <person name="Roy A.S."/>
            <person name="Kraemer L."/>
            <person name="Andreson R."/>
            <person name="Gutowska M.A."/>
            <person name="Wolf J."/>
            <person name="Bergner S.V."/>
            <person name="Schilhabel M.B."/>
            <person name="Klostermeier U.C."/>
            <person name="Beiko R.G."/>
            <person name="Rosenstiel P."/>
            <person name="Hippler M."/>
            <person name="Laroche J."/>
        </authorList>
    </citation>
    <scope>NUCLEOTIDE SEQUENCE [LARGE SCALE GENOMIC DNA]</scope>
    <source>
        <strain evidence="2 3">CCMP1005</strain>
    </source>
</reference>
<keyword evidence="1" id="KW-0175">Coiled coil</keyword>
<accession>K0RF77</accession>
<dbReference type="AlphaFoldDB" id="K0RF77"/>
<sequence length="452" mass="49676">MLSKICNAPEEAARIIVFVSFRRQGQLSCSSAEFLAIPAKSYVVALEHPANEVDPLSLHNQVAESKGEEIADALLNAAGVEGLSCSSCKFFQHKTAKKDRTEVEVAGVVQPLKLFLGNALIIVTDNEVEAVGEKILKLISALDGGLHIACHAGCENGAHQYNVQKISPTCTSMICCMYGNNSVNRDQQAVFNSIVAALRSRNVSEARRIIRAQRTTYPSYMQHIVHGLNVLRSNCLDEDTINSSSNPAQVIEYNRLIRGDSAQQLSSDTQSLINATNAGEAMAAQESPDLAGATAGHKRRCTRRVTGVNDDGGGKCRAEELEAMDNDQVEDSPVRRLEDDIRALQRELEQAKAALDQERQTHEKEQRLSVEAIQSNQARIAELEDLRLAESEDARAERDVIREQLEAQTRALEQLEVRCQEDERSLASANARVQNLELEQEVSAEAHPTKPD</sequence>
<keyword evidence="3" id="KW-1185">Reference proteome</keyword>
<name>K0RF77_THAOC</name>
<organism evidence="2 3">
    <name type="scientific">Thalassiosira oceanica</name>
    <name type="common">Marine diatom</name>
    <dbReference type="NCBI Taxonomy" id="159749"/>
    <lineage>
        <taxon>Eukaryota</taxon>
        <taxon>Sar</taxon>
        <taxon>Stramenopiles</taxon>
        <taxon>Ochrophyta</taxon>
        <taxon>Bacillariophyta</taxon>
        <taxon>Coscinodiscophyceae</taxon>
        <taxon>Thalassiosirophycidae</taxon>
        <taxon>Thalassiosirales</taxon>
        <taxon>Thalassiosiraceae</taxon>
        <taxon>Thalassiosira</taxon>
    </lineage>
</organism>
<gene>
    <name evidence="2" type="ORF">THAOC_33603</name>
</gene>
<proteinExistence type="predicted"/>
<dbReference type="Proteomes" id="UP000266841">
    <property type="component" value="Unassembled WGS sequence"/>
</dbReference>
<evidence type="ECO:0000313" key="3">
    <source>
        <dbReference type="Proteomes" id="UP000266841"/>
    </source>
</evidence>
<protein>
    <submittedName>
        <fullName evidence="2">Uncharacterized protein</fullName>
    </submittedName>
</protein>
<dbReference type="EMBL" id="AGNL01046748">
    <property type="protein sequence ID" value="EJK47661.1"/>
    <property type="molecule type" value="Genomic_DNA"/>
</dbReference>
<evidence type="ECO:0000256" key="1">
    <source>
        <dbReference type="SAM" id="Coils"/>
    </source>
</evidence>
<evidence type="ECO:0000313" key="2">
    <source>
        <dbReference type="EMBL" id="EJK47661.1"/>
    </source>
</evidence>
<comment type="caution">
    <text evidence="2">The sequence shown here is derived from an EMBL/GenBank/DDBJ whole genome shotgun (WGS) entry which is preliminary data.</text>
</comment>
<feature type="coiled-coil region" evidence="1">
    <location>
        <begin position="334"/>
        <end position="439"/>
    </location>
</feature>